<dbReference type="EMBL" id="JBITLV010000001">
    <property type="protein sequence ID" value="MFI7586608.1"/>
    <property type="molecule type" value="Genomic_DNA"/>
</dbReference>
<gene>
    <name evidence="2" type="ORF">ACIB24_05985</name>
</gene>
<keyword evidence="3" id="KW-1185">Reference proteome</keyword>
<accession>A0ABW8AKE5</accession>
<sequence length="213" mass="21825">MATKTANQIPAGLLAVVGAGDFAVEQVRAALDKLPAARATFEARVSQVQADVQKRIDEFDPKALQTQAQEVPNTVAATFLQTVSKAQLQAETTYETLAARGEKLVEKISGQASTKAFVDQANSTIAKGKAAVTTARKATDETVASLRGTVTVGRKQAETATEKTTTAAKKTATTAKKGAASTTTAAKGARTSAKKSASAAGTAAKDAAKKVGD</sequence>
<evidence type="ECO:0000313" key="2">
    <source>
        <dbReference type="EMBL" id="MFI7586608.1"/>
    </source>
</evidence>
<comment type="caution">
    <text evidence="2">The sequence shown here is derived from an EMBL/GenBank/DDBJ whole genome shotgun (WGS) entry which is preliminary data.</text>
</comment>
<reference evidence="2 3" key="1">
    <citation type="submission" date="2024-10" db="EMBL/GenBank/DDBJ databases">
        <title>The Natural Products Discovery Center: Release of the First 8490 Sequenced Strains for Exploring Actinobacteria Biosynthetic Diversity.</title>
        <authorList>
            <person name="Kalkreuter E."/>
            <person name="Kautsar S.A."/>
            <person name="Yang D."/>
            <person name="Bader C.D."/>
            <person name="Teijaro C.N."/>
            <person name="Fluegel L."/>
            <person name="Davis C.M."/>
            <person name="Simpson J.R."/>
            <person name="Lauterbach L."/>
            <person name="Steele A.D."/>
            <person name="Gui C."/>
            <person name="Meng S."/>
            <person name="Li G."/>
            <person name="Viehrig K."/>
            <person name="Ye F."/>
            <person name="Su P."/>
            <person name="Kiefer A.F."/>
            <person name="Nichols A."/>
            <person name="Cepeda A.J."/>
            <person name="Yan W."/>
            <person name="Fan B."/>
            <person name="Jiang Y."/>
            <person name="Adhikari A."/>
            <person name="Zheng C.-J."/>
            <person name="Schuster L."/>
            <person name="Cowan T.M."/>
            <person name="Smanski M.J."/>
            <person name="Chevrette M.G."/>
            <person name="De Carvalho L.P.S."/>
            <person name="Shen B."/>
        </authorList>
    </citation>
    <scope>NUCLEOTIDE SEQUENCE [LARGE SCALE GENOMIC DNA]</scope>
    <source>
        <strain evidence="2 3">NPDC049639</strain>
    </source>
</reference>
<evidence type="ECO:0008006" key="4">
    <source>
        <dbReference type="Google" id="ProtNLM"/>
    </source>
</evidence>
<feature type="compositionally biased region" description="Low complexity" evidence="1">
    <location>
        <begin position="162"/>
        <end position="205"/>
    </location>
</feature>
<protein>
    <recommendedName>
        <fullName evidence="4">Heparin binding hemagglutinin HbhA</fullName>
    </recommendedName>
</protein>
<feature type="region of interest" description="Disordered" evidence="1">
    <location>
        <begin position="152"/>
        <end position="213"/>
    </location>
</feature>
<evidence type="ECO:0000313" key="3">
    <source>
        <dbReference type="Proteomes" id="UP001612915"/>
    </source>
</evidence>
<name>A0ABW8AKE5_9ACTN</name>
<evidence type="ECO:0000256" key="1">
    <source>
        <dbReference type="SAM" id="MobiDB-lite"/>
    </source>
</evidence>
<dbReference type="RefSeq" id="WP_398276554.1">
    <property type="nucleotide sequence ID" value="NZ_JBITLV010000001.1"/>
</dbReference>
<organism evidence="2 3">
    <name type="scientific">Spongisporangium articulatum</name>
    <dbReference type="NCBI Taxonomy" id="3362603"/>
    <lineage>
        <taxon>Bacteria</taxon>
        <taxon>Bacillati</taxon>
        <taxon>Actinomycetota</taxon>
        <taxon>Actinomycetes</taxon>
        <taxon>Kineosporiales</taxon>
        <taxon>Kineosporiaceae</taxon>
        <taxon>Spongisporangium</taxon>
    </lineage>
</organism>
<dbReference type="Proteomes" id="UP001612915">
    <property type="component" value="Unassembled WGS sequence"/>
</dbReference>
<proteinExistence type="predicted"/>